<reference evidence="1" key="1">
    <citation type="submission" date="2021-01" db="EMBL/GenBank/DDBJ databases">
        <authorList>
            <person name="Lovell J.T."/>
            <person name="Bentley N."/>
            <person name="Bhattarai G."/>
            <person name="Jenkins J.W."/>
            <person name="Sreedasyam A."/>
            <person name="Alarcon Y."/>
            <person name="Bock C."/>
            <person name="Boston L."/>
            <person name="Carlson J."/>
            <person name="Cervantes K."/>
            <person name="Clermont K."/>
            <person name="Krom N."/>
            <person name="Kubenka K."/>
            <person name="Mamidi S."/>
            <person name="Mattison C."/>
            <person name="Monteros M."/>
            <person name="Pisani C."/>
            <person name="Plott C."/>
            <person name="Rajasekar S."/>
            <person name="Rhein H.S."/>
            <person name="Rohla C."/>
            <person name="Song M."/>
            <person name="Hilaire R.S."/>
            <person name="Shu S."/>
            <person name="Wells L."/>
            <person name="Wang X."/>
            <person name="Webber J."/>
            <person name="Heerema R.J."/>
            <person name="Klein P."/>
            <person name="Conner P."/>
            <person name="Grauke L."/>
            <person name="Grimwood J."/>
            <person name="Schmutz J."/>
            <person name="Randall J.J."/>
        </authorList>
    </citation>
    <scope>NUCLEOTIDE SEQUENCE</scope>
    <source>
        <tissue evidence="1">Leaf</tissue>
    </source>
</reference>
<protein>
    <submittedName>
        <fullName evidence="1">Uncharacterized protein</fullName>
    </submittedName>
</protein>
<gene>
    <name evidence="1" type="ORF">I3842_03G088300</name>
</gene>
<evidence type="ECO:0000313" key="2">
    <source>
        <dbReference type="Proteomes" id="UP000811246"/>
    </source>
</evidence>
<dbReference type="AlphaFoldDB" id="A0A922FF80"/>
<sequence>MTQTRSLPTLHNTLLHIHSLITFRAHRAQPQLNPFQHEIHIKFISNNASYMAFSEKSFPTLDEPFMRIQTITLENMNRLLQRLPSRMQDLPTTLPPDLPTFLHTWRRHLQNLCKGPLSSLFNVRL</sequence>
<organism evidence="1 2">
    <name type="scientific">Carya illinoinensis</name>
    <name type="common">Pecan</name>
    <dbReference type="NCBI Taxonomy" id="32201"/>
    <lineage>
        <taxon>Eukaryota</taxon>
        <taxon>Viridiplantae</taxon>
        <taxon>Streptophyta</taxon>
        <taxon>Embryophyta</taxon>
        <taxon>Tracheophyta</taxon>
        <taxon>Spermatophyta</taxon>
        <taxon>Magnoliopsida</taxon>
        <taxon>eudicotyledons</taxon>
        <taxon>Gunneridae</taxon>
        <taxon>Pentapetalae</taxon>
        <taxon>rosids</taxon>
        <taxon>fabids</taxon>
        <taxon>Fagales</taxon>
        <taxon>Juglandaceae</taxon>
        <taxon>Carya</taxon>
    </lineage>
</organism>
<accession>A0A922FF80</accession>
<evidence type="ECO:0000313" key="1">
    <source>
        <dbReference type="EMBL" id="KAG6720959.1"/>
    </source>
</evidence>
<dbReference type="EMBL" id="CM031827">
    <property type="protein sequence ID" value="KAG6720959.1"/>
    <property type="molecule type" value="Genomic_DNA"/>
</dbReference>
<dbReference type="Proteomes" id="UP000811246">
    <property type="component" value="Chromosome 3"/>
</dbReference>
<comment type="caution">
    <text evidence="1">The sequence shown here is derived from an EMBL/GenBank/DDBJ whole genome shotgun (WGS) entry which is preliminary data.</text>
</comment>
<proteinExistence type="predicted"/>
<name>A0A922FF80_CARIL</name>